<accession>A0AA39XVI9</accession>
<gene>
    <name evidence="2" type="ORF">DIS24_g9616</name>
</gene>
<dbReference type="InterPro" id="IPR024983">
    <property type="entry name" value="CHAT_dom"/>
</dbReference>
<dbReference type="Proteomes" id="UP001175001">
    <property type="component" value="Unassembled WGS sequence"/>
</dbReference>
<dbReference type="EMBL" id="JAUJDW010000088">
    <property type="protein sequence ID" value="KAK0640152.1"/>
    <property type="molecule type" value="Genomic_DNA"/>
</dbReference>
<feature type="domain" description="CHAT" evidence="1">
    <location>
        <begin position="195"/>
        <end position="501"/>
    </location>
</feature>
<sequence>MQSRLSGLSNLSTFAAVASLNSGSGPEEALAILEMGRGLIFGFLIGNRADVSDLGSINPDISSQYEEIREQLTEMSISASNRGDVVLHRQELTKRLANLEDQIRELPGLSRFQLPASGDELKELASEGPLVSFNVTKFRSDAIIVTSKSIIVLPLPALQEVELQTNVRKIIGRSRLTKCTLVQRNTSNKSLAKILIWLWEVAVKPVMNHLGLTGAPGSTASDLPRLWWVTSGMMGLMPLHAAGSGWDESLENTASRCVSSYVHTMKALAHSRSTKAKQPHQSVPSRILAIHTPHTTSDGWADLNTAPEMAAITTAASRASLPCTVLDSPTVAAVIDEMRHSPIVHFACHGDPSFDDPSATSLVLRADADADGSGRLSVSQLFDETHQHAQLAYLSACCTAQQYDEGLIDEGIHLGSVFQLMGFPAVVATLWEADDGAATEVAGAFYRRLLGRSGVRLGEMEDGRVARCLHDAVAELRAQRLGRRKRKAEDILAWAPFVHVGI</sequence>
<dbReference type="Pfam" id="PF12770">
    <property type="entry name" value="CHAT"/>
    <property type="match status" value="1"/>
</dbReference>
<protein>
    <recommendedName>
        <fullName evidence="1">CHAT domain-containing protein</fullName>
    </recommendedName>
</protein>
<evidence type="ECO:0000313" key="3">
    <source>
        <dbReference type="Proteomes" id="UP001175001"/>
    </source>
</evidence>
<reference evidence="2" key="1">
    <citation type="submission" date="2023-06" db="EMBL/GenBank/DDBJ databases">
        <title>Multi-omics analyses reveal the molecular pathogenesis toolkit of Lasiodiplodia hormozganensis, a cross-kingdom pathogen.</title>
        <authorList>
            <person name="Felix C."/>
            <person name="Meneses R."/>
            <person name="Goncalves M.F.M."/>
            <person name="Tilleman L."/>
            <person name="Duarte A.S."/>
            <person name="Jorrin-Novo J.V."/>
            <person name="Van De Peer Y."/>
            <person name="Deforce D."/>
            <person name="Van Nieuwerburgh F."/>
            <person name="Esteves A.C."/>
            <person name="Alves A."/>
        </authorList>
    </citation>
    <scope>NUCLEOTIDE SEQUENCE</scope>
    <source>
        <strain evidence="2">CBS 339.90</strain>
    </source>
</reference>
<comment type="caution">
    <text evidence="2">The sequence shown here is derived from an EMBL/GenBank/DDBJ whole genome shotgun (WGS) entry which is preliminary data.</text>
</comment>
<evidence type="ECO:0000313" key="2">
    <source>
        <dbReference type="EMBL" id="KAK0640152.1"/>
    </source>
</evidence>
<name>A0AA39XVI9_9PEZI</name>
<organism evidence="2 3">
    <name type="scientific">Lasiodiplodia hormozganensis</name>
    <dbReference type="NCBI Taxonomy" id="869390"/>
    <lineage>
        <taxon>Eukaryota</taxon>
        <taxon>Fungi</taxon>
        <taxon>Dikarya</taxon>
        <taxon>Ascomycota</taxon>
        <taxon>Pezizomycotina</taxon>
        <taxon>Dothideomycetes</taxon>
        <taxon>Dothideomycetes incertae sedis</taxon>
        <taxon>Botryosphaeriales</taxon>
        <taxon>Botryosphaeriaceae</taxon>
        <taxon>Lasiodiplodia</taxon>
    </lineage>
</organism>
<evidence type="ECO:0000259" key="1">
    <source>
        <dbReference type="Pfam" id="PF12770"/>
    </source>
</evidence>
<keyword evidence="3" id="KW-1185">Reference proteome</keyword>
<proteinExistence type="predicted"/>
<dbReference type="AlphaFoldDB" id="A0AA39XVI9"/>